<organism evidence="2 3">
    <name type="scientific">Fusobacterium vincentii 4_1_13</name>
    <dbReference type="NCBI Taxonomy" id="469606"/>
    <lineage>
        <taxon>Bacteria</taxon>
        <taxon>Fusobacteriati</taxon>
        <taxon>Fusobacteriota</taxon>
        <taxon>Fusobacteriia</taxon>
        <taxon>Fusobacteriales</taxon>
        <taxon>Fusobacteriaceae</taxon>
        <taxon>Fusobacterium</taxon>
    </lineage>
</organism>
<gene>
    <name evidence="2" type="ORF">FSCG_00097</name>
</gene>
<keyword evidence="1" id="KW-1133">Transmembrane helix</keyword>
<comment type="caution">
    <text evidence="2">The sequence shown here is derived from an EMBL/GenBank/DDBJ whole genome shotgun (WGS) entry which is preliminary data.</text>
</comment>
<feature type="transmembrane region" description="Helical" evidence="1">
    <location>
        <begin position="31"/>
        <end position="49"/>
    </location>
</feature>
<feature type="transmembrane region" description="Helical" evidence="1">
    <location>
        <begin position="7"/>
        <end position="25"/>
    </location>
</feature>
<evidence type="ECO:0000313" key="3">
    <source>
        <dbReference type="Proteomes" id="UP000004925"/>
    </source>
</evidence>
<sequence length="50" mass="5725">MPISVDNLIKILPAIIVILIGIWLFKKIFNILIAVVFIAVVIFVISKYIW</sequence>
<proteinExistence type="predicted"/>
<evidence type="ECO:0000256" key="1">
    <source>
        <dbReference type="SAM" id="Phobius"/>
    </source>
</evidence>
<reference evidence="2 3" key="1">
    <citation type="submission" date="2011-10" db="EMBL/GenBank/DDBJ databases">
        <title>The Genome Sequence of Fusobacterium sp. 4_1_13.</title>
        <authorList>
            <consortium name="The Broad Institute Genome Sequencing Platform"/>
            <person name="Earl A."/>
            <person name="Ward D."/>
            <person name="Feldgarden M."/>
            <person name="Gevers D."/>
            <person name="Strauss J."/>
            <person name="Ambrose C."/>
            <person name="Allen-Vercoe E."/>
            <person name="Young S.K."/>
            <person name="Zeng Q."/>
            <person name="Gargeya S."/>
            <person name="Fitzgerald M."/>
            <person name="Haas B."/>
            <person name="Abouelleil A."/>
            <person name="Alvarado L."/>
            <person name="Arachchi H.M."/>
            <person name="Berlin A."/>
            <person name="Brown A."/>
            <person name="Chapman S.B."/>
            <person name="Chen Z."/>
            <person name="Dunbar C."/>
            <person name="Freedman E."/>
            <person name="Gearin G."/>
            <person name="Goldberg J."/>
            <person name="Griggs A."/>
            <person name="Gujja S."/>
            <person name="Heiman D."/>
            <person name="Howarth C."/>
            <person name="Larson L."/>
            <person name="Lui A."/>
            <person name="MacDonald P.J."/>
            <person name="Montmayeur A."/>
            <person name="Murphy C."/>
            <person name="Neiman D."/>
            <person name="Pearson M."/>
            <person name="Priest M."/>
            <person name="Roberts A."/>
            <person name="Saif S."/>
            <person name="Shea T."/>
            <person name="Shenoy N."/>
            <person name="Sisk P."/>
            <person name="Stolte C."/>
            <person name="Sykes S."/>
            <person name="Wortman J."/>
            <person name="Nusbaum C."/>
            <person name="Birren B."/>
        </authorList>
    </citation>
    <scope>NUCLEOTIDE SEQUENCE [LARGE SCALE GENOMIC DNA]</scope>
    <source>
        <strain evidence="2 3">4_1_13</strain>
    </source>
</reference>
<protein>
    <submittedName>
        <fullName evidence="2">Uncharacterized protein</fullName>
    </submittedName>
</protein>
<dbReference type="AlphaFoldDB" id="A0A0M1VRY0"/>
<keyword evidence="1" id="KW-0472">Membrane</keyword>
<keyword evidence="1" id="KW-0812">Transmembrane</keyword>
<name>A0A0M1VRY0_FUSVC</name>
<evidence type="ECO:0000313" key="2">
    <source>
        <dbReference type="EMBL" id="EEO39384.1"/>
    </source>
</evidence>
<dbReference type="Proteomes" id="UP000004925">
    <property type="component" value="Unassembled WGS sequence"/>
</dbReference>
<accession>A0A0M1VRY0</accession>
<dbReference type="GeneID" id="79798822"/>
<dbReference type="EMBL" id="ACDE02000013">
    <property type="protein sequence ID" value="EEO39384.1"/>
    <property type="molecule type" value="Genomic_DNA"/>
</dbReference>
<dbReference type="RefSeq" id="WP_008797582.1">
    <property type="nucleotide sequence ID" value="NZ_KQ235735.1"/>
</dbReference>
<dbReference type="HOGENOM" id="CLU_206483_0_0_0"/>